<sequence>MFDFKLCMKLFWTILRTKQYFLSSCFILLISLMGCSKDDDPAPAPPAPTPSPVTPTDDIQVYFSSENYTAIEGGVATIEVSLSKPSDVPVFVPIKIASGEGEVEHTTDLLSNQHLIIAHGIDKQTFRVKVSDDANASDETLIVSLADVLPSGLVASTTQPTSATLTIKDDKLIGISNVAQLNAMRYDLDGNGKVDDGANSSAYSEAFPNLSVSADCKGYKLVNNITVNNWVPVGSKEAPFNAMLQGGGYVLSKINVNVSAVSDIGFFSVIGEKGIVQNLGLTVTGIVGGGAHAGGLASENYGTIRNCFVKGERNSKISNFHGVSAGLVAKNYGYIISCYSEGVTIKSGTYGAGLVGENGASKGNKPSGTIIACYALDNAMVYSSVRPTLAGLVGKNAKGSVIKACYVRAGSIAIHKDINSSVISFSGASQLINCYSAGLSARFVVGSPEGNSYAEGSAEDADKNVKTASVLQAPTGYTGIYADWLIDLDGDLPDHIPSLLNGSVPHDTGADDVWDFGNANSYPKLKVDFNNDGVATVEEFGKQ</sequence>
<dbReference type="Proteomes" id="UP001348817">
    <property type="component" value="Chromosome"/>
</dbReference>
<dbReference type="PROSITE" id="PS51257">
    <property type="entry name" value="PROKAR_LIPOPROTEIN"/>
    <property type="match status" value="1"/>
</dbReference>
<gene>
    <name evidence="1" type="ORF">FUAX_10470</name>
</gene>
<reference evidence="1 2" key="1">
    <citation type="submission" date="2021-12" db="EMBL/GenBank/DDBJ databases">
        <title>Genome sequencing of bacteria with rrn-lacking chromosome and rrn-plasmid.</title>
        <authorList>
            <person name="Anda M."/>
            <person name="Iwasaki W."/>
        </authorList>
    </citation>
    <scope>NUCLEOTIDE SEQUENCE [LARGE SCALE GENOMIC DNA]</scope>
    <source>
        <strain evidence="1 2">DSM 100852</strain>
    </source>
</reference>
<organism evidence="1 2">
    <name type="scientific">Fulvitalea axinellae</name>
    <dbReference type="NCBI Taxonomy" id="1182444"/>
    <lineage>
        <taxon>Bacteria</taxon>
        <taxon>Pseudomonadati</taxon>
        <taxon>Bacteroidota</taxon>
        <taxon>Cytophagia</taxon>
        <taxon>Cytophagales</taxon>
        <taxon>Persicobacteraceae</taxon>
        <taxon>Fulvitalea</taxon>
    </lineage>
</organism>
<dbReference type="RefSeq" id="WP_338393861.1">
    <property type="nucleotide sequence ID" value="NZ_AP025314.1"/>
</dbReference>
<accession>A0AAU9CH93</accession>
<proteinExistence type="predicted"/>
<dbReference type="KEGG" id="fax:FUAX_10470"/>
<evidence type="ECO:0008006" key="3">
    <source>
        <dbReference type="Google" id="ProtNLM"/>
    </source>
</evidence>
<dbReference type="InterPro" id="IPR038081">
    <property type="entry name" value="CalX-like_sf"/>
</dbReference>
<evidence type="ECO:0000313" key="1">
    <source>
        <dbReference type="EMBL" id="BDD08615.1"/>
    </source>
</evidence>
<evidence type="ECO:0000313" key="2">
    <source>
        <dbReference type="Proteomes" id="UP001348817"/>
    </source>
</evidence>
<keyword evidence="2" id="KW-1185">Reference proteome</keyword>
<dbReference type="EMBL" id="AP025314">
    <property type="protein sequence ID" value="BDD08615.1"/>
    <property type="molecule type" value="Genomic_DNA"/>
</dbReference>
<dbReference type="Gene3D" id="2.60.40.2030">
    <property type="match status" value="1"/>
</dbReference>
<protein>
    <recommendedName>
        <fullName evidence="3">GLUG domain-containing protein</fullName>
    </recommendedName>
</protein>
<dbReference type="SUPFAM" id="SSF141072">
    <property type="entry name" value="CalX-like"/>
    <property type="match status" value="1"/>
</dbReference>
<name>A0AAU9CH93_9BACT</name>
<dbReference type="AlphaFoldDB" id="A0AAU9CH93"/>
<dbReference type="Gene3D" id="2.160.20.110">
    <property type="match status" value="1"/>
</dbReference>